<keyword evidence="1" id="KW-0732">Signal</keyword>
<reference evidence="2 3" key="1">
    <citation type="submission" date="2016-05" db="EMBL/GenBank/DDBJ databases">
        <title>Single-cell genome of chain-forming Candidatus Thiomargarita nelsonii and comparison to other large sulfur-oxidizing bacteria.</title>
        <authorList>
            <person name="Winkel M."/>
            <person name="Salman V."/>
            <person name="Woyke T."/>
            <person name="Schulz-Vogt H."/>
            <person name="Richter M."/>
            <person name="Flood B."/>
            <person name="Bailey J."/>
            <person name="Amann R."/>
            <person name="Mussmann M."/>
        </authorList>
    </citation>
    <scope>NUCLEOTIDE SEQUENCE [LARGE SCALE GENOMIC DNA]</scope>
    <source>
        <strain evidence="2 3">THI036</strain>
    </source>
</reference>
<accession>A0A0A6P0M3</accession>
<sequence>MMKKAFSCLVITLFTGTLNAASLTDLQISGFKLGISTTDAQKINPKVRRFYDNESSFKEYYQGYAISVTLIAKQDIIYGIEKIFHVNDLLKSGEDQKWVREKVIAIYGEPTTTHLQQAGNEAYYYLCWGQSCPDDAYFERKDPGKERIFGIVIGPNLIRYKHYDLGLIQSAPESTEVRLKPLLDGL</sequence>
<keyword evidence="3" id="KW-1185">Reference proteome</keyword>
<evidence type="ECO:0000313" key="2">
    <source>
        <dbReference type="EMBL" id="OAD22674.1"/>
    </source>
</evidence>
<evidence type="ECO:0000256" key="1">
    <source>
        <dbReference type="SAM" id="SignalP"/>
    </source>
</evidence>
<proteinExistence type="predicted"/>
<comment type="caution">
    <text evidence="2">The sequence shown here is derived from an EMBL/GenBank/DDBJ whole genome shotgun (WGS) entry which is preliminary data.</text>
</comment>
<gene>
    <name evidence="2" type="ORF">THIOM_001514</name>
</gene>
<dbReference type="AlphaFoldDB" id="A0A0A6P0M3"/>
<dbReference type="EMBL" id="LUTY01000803">
    <property type="protein sequence ID" value="OAD22674.1"/>
    <property type="molecule type" value="Genomic_DNA"/>
</dbReference>
<feature type="chain" id="PRO_5008825738" evidence="1">
    <location>
        <begin position="21"/>
        <end position="186"/>
    </location>
</feature>
<protein>
    <submittedName>
        <fullName evidence="2">Secreted protein</fullName>
    </submittedName>
</protein>
<organism evidence="2 3">
    <name type="scientific">Candidatus Thiomargarita nelsonii</name>
    <dbReference type="NCBI Taxonomy" id="1003181"/>
    <lineage>
        <taxon>Bacteria</taxon>
        <taxon>Pseudomonadati</taxon>
        <taxon>Pseudomonadota</taxon>
        <taxon>Gammaproteobacteria</taxon>
        <taxon>Thiotrichales</taxon>
        <taxon>Thiotrichaceae</taxon>
        <taxon>Thiomargarita</taxon>
    </lineage>
</organism>
<evidence type="ECO:0000313" key="3">
    <source>
        <dbReference type="Proteomes" id="UP000076962"/>
    </source>
</evidence>
<name>A0A0A6P0M3_9GAMM</name>
<dbReference type="Proteomes" id="UP000076962">
    <property type="component" value="Unassembled WGS sequence"/>
</dbReference>
<feature type="signal peptide" evidence="1">
    <location>
        <begin position="1"/>
        <end position="20"/>
    </location>
</feature>